<sequence>MNNLFASQETLVNLTADEVEWYRTLNPPPRANRTDAAEPVNGVENTPTLRQRILRRTHAIKCSTRHRLRSAKHGLVRIVK</sequence>
<gene>
    <name evidence="2" type="ORF">QCA50_016043</name>
</gene>
<organism evidence="2 3">
    <name type="scientific">Cerrena zonata</name>
    <dbReference type="NCBI Taxonomy" id="2478898"/>
    <lineage>
        <taxon>Eukaryota</taxon>
        <taxon>Fungi</taxon>
        <taxon>Dikarya</taxon>
        <taxon>Basidiomycota</taxon>
        <taxon>Agaricomycotina</taxon>
        <taxon>Agaricomycetes</taxon>
        <taxon>Polyporales</taxon>
        <taxon>Cerrenaceae</taxon>
        <taxon>Cerrena</taxon>
    </lineage>
</organism>
<feature type="region of interest" description="Disordered" evidence="1">
    <location>
        <begin position="26"/>
        <end position="46"/>
    </location>
</feature>
<accession>A0AAW0FP25</accession>
<name>A0AAW0FP25_9APHY</name>
<dbReference type="EMBL" id="JASBNA010000046">
    <property type="protein sequence ID" value="KAK7680735.1"/>
    <property type="molecule type" value="Genomic_DNA"/>
</dbReference>
<reference evidence="2 3" key="1">
    <citation type="submission" date="2022-09" db="EMBL/GenBank/DDBJ databases">
        <authorList>
            <person name="Palmer J.M."/>
        </authorList>
    </citation>
    <scope>NUCLEOTIDE SEQUENCE [LARGE SCALE GENOMIC DNA]</scope>
    <source>
        <strain evidence="2 3">DSM 7382</strain>
    </source>
</reference>
<protein>
    <submittedName>
        <fullName evidence="2">Uncharacterized protein</fullName>
    </submittedName>
</protein>
<comment type="caution">
    <text evidence="2">The sequence shown here is derived from an EMBL/GenBank/DDBJ whole genome shotgun (WGS) entry which is preliminary data.</text>
</comment>
<keyword evidence="3" id="KW-1185">Reference proteome</keyword>
<evidence type="ECO:0000313" key="3">
    <source>
        <dbReference type="Proteomes" id="UP001385951"/>
    </source>
</evidence>
<dbReference type="Proteomes" id="UP001385951">
    <property type="component" value="Unassembled WGS sequence"/>
</dbReference>
<evidence type="ECO:0000313" key="2">
    <source>
        <dbReference type="EMBL" id="KAK7680735.1"/>
    </source>
</evidence>
<evidence type="ECO:0000256" key="1">
    <source>
        <dbReference type="SAM" id="MobiDB-lite"/>
    </source>
</evidence>
<proteinExistence type="predicted"/>
<dbReference type="AlphaFoldDB" id="A0AAW0FP25"/>